<keyword evidence="2" id="KW-1185">Reference proteome</keyword>
<evidence type="ECO:0000313" key="1">
    <source>
        <dbReference type="EMBL" id="ATW59121.1"/>
    </source>
</evidence>
<proteinExistence type="predicted"/>
<accession>A0A2H4PA54</accession>
<organism evidence="1 2">
    <name type="scientific">Gordonia phage Gustav</name>
    <dbReference type="NCBI Taxonomy" id="2047872"/>
    <lineage>
        <taxon>Viruses</taxon>
        <taxon>Duplodnaviria</taxon>
        <taxon>Heunggongvirae</taxon>
        <taxon>Uroviricota</taxon>
        <taxon>Caudoviricetes</taxon>
        <taxon>Gustavvirus</taxon>
        <taxon>Gustavvirus gustav</taxon>
    </lineage>
</organism>
<dbReference type="Proteomes" id="UP000241392">
    <property type="component" value="Segment"/>
</dbReference>
<gene>
    <name evidence="1" type="ORF">PHIRE_GUSTAV_61</name>
</gene>
<sequence>MTETLKGKIKAGDTVQIHQRTRDYAAPRQGNIVPLKDVVVEHTVTKVGRTLAYITEHGREVGFYLETGKERGEWANRRMYTKETLKAHLHRRDVFSAVSKATRDYNWADRLTTEALEDIRRILENPEARR</sequence>
<reference evidence="2" key="1">
    <citation type="submission" date="2017-10" db="EMBL/GenBank/DDBJ databases">
        <authorList>
            <person name="Banno H."/>
            <person name="Chua N.-H."/>
        </authorList>
    </citation>
    <scope>NUCLEOTIDE SEQUENCE [LARGE SCALE GENOMIC DNA]</scope>
</reference>
<dbReference type="InterPro" id="IPR056982">
    <property type="entry name" value="Phage_ProQ_C-like"/>
</dbReference>
<dbReference type="Pfam" id="PF24203">
    <property type="entry name" value="Phage_ProQ_C_like"/>
    <property type="match status" value="1"/>
</dbReference>
<dbReference type="EMBL" id="MG198784">
    <property type="protein sequence ID" value="ATW59121.1"/>
    <property type="molecule type" value="Genomic_DNA"/>
</dbReference>
<name>A0A2H4PA54_9CAUD</name>
<protein>
    <submittedName>
        <fullName evidence="1">Uncharacterized protein</fullName>
    </submittedName>
</protein>
<evidence type="ECO:0000313" key="2">
    <source>
        <dbReference type="Proteomes" id="UP000241392"/>
    </source>
</evidence>